<sequence>MLCGVSDALLHGAVVTNRAIGCAGQWRGHERPEYLRRRLRVRHRIGILRHRRKHLVEAFLGGWKGARTLFRPGRRNAHRKENGRGADAPEPSFRRAFRPFQQTIHEGTLSRQGYSVNLCSAIIGLGRSFCVFRCSHQPGLGRRPTQSGRIGTDGRRAVSTRLARGSSHARIAWQTRARCDGRMIAFSRRGPLSHGLRPTEQDRVNALSHEDHYVA</sequence>
<organism evidence="2 3">
    <name type="scientific">Ciceribacter selenitireducens ATCC BAA-1503</name>
    <dbReference type="NCBI Taxonomy" id="1336235"/>
    <lineage>
        <taxon>Bacteria</taxon>
        <taxon>Pseudomonadati</taxon>
        <taxon>Pseudomonadota</taxon>
        <taxon>Alphaproteobacteria</taxon>
        <taxon>Hyphomicrobiales</taxon>
        <taxon>Rhizobiaceae</taxon>
        <taxon>Ciceribacter</taxon>
    </lineage>
</organism>
<evidence type="ECO:0000313" key="2">
    <source>
        <dbReference type="EMBL" id="SSC65540.1"/>
    </source>
</evidence>
<dbReference type="Proteomes" id="UP000254764">
    <property type="component" value="Unassembled WGS sequence"/>
</dbReference>
<evidence type="ECO:0000256" key="1">
    <source>
        <dbReference type="SAM" id="MobiDB-lite"/>
    </source>
</evidence>
<feature type="compositionally biased region" description="Basic and acidic residues" evidence="1">
    <location>
        <begin position="197"/>
        <end position="215"/>
    </location>
</feature>
<dbReference type="AlphaFoldDB" id="A0A376AD08"/>
<dbReference type="EMBL" id="UEYP01000001">
    <property type="protein sequence ID" value="SSC65540.1"/>
    <property type="molecule type" value="Genomic_DNA"/>
</dbReference>
<name>A0A376AD08_9HYPH</name>
<feature type="region of interest" description="Disordered" evidence="1">
    <location>
        <begin position="190"/>
        <end position="215"/>
    </location>
</feature>
<gene>
    <name evidence="2" type="ORF">RHIZ70_1248</name>
</gene>
<evidence type="ECO:0000313" key="3">
    <source>
        <dbReference type="Proteomes" id="UP000254764"/>
    </source>
</evidence>
<keyword evidence="3" id="KW-1185">Reference proteome</keyword>
<proteinExistence type="predicted"/>
<feature type="region of interest" description="Disordered" evidence="1">
    <location>
        <begin position="72"/>
        <end position="92"/>
    </location>
</feature>
<reference evidence="3" key="1">
    <citation type="submission" date="2018-07" db="EMBL/GenBank/DDBJ databases">
        <authorList>
            <person name="Peiro R."/>
            <person name="Begona"/>
            <person name="Cbmso G."/>
            <person name="Lopez M."/>
            <person name="Gonzalez S."/>
        </authorList>
    </citation>
    <scope>NUCLEOTIDE SEQUENCE [LARGE SCALE GENOMIC DNA]</scope>
</reference>
<accession>A0A376AD08</accession>
<protein>
    <submittedName>
        <fullName evidence="2">Uncharacterized protein</fullName>
    </submittedName>
</protein>